<dbReference type="InterPro" id="IPR029063">
    <property type="entry name" value="SAM-dependent_MTases_sf"/>
</dbReference>
<dbReference type="AlphaFoldDB" id="A0A7I9VKV5"/>
<evidence type="ECO:0000256" key="1">
    <source>
        <dbReference type="ARBA" id="ARBA00022603"/>
    </source>
</evidence>
<evidence type="ECO:0000256" key="3">
    <source>
        <dbReference type="ARBA" id="ARBA00022691"/>
    </source>
</evidence>
<sequence length="213" mass="24214">MEAEYFVNHGRVYRFPWSLYHRPIQGDLRKFLRLVADSKTSPRVLVVGCGLGQEIDAAPSNIKLTAVDIDPRAIALLQARRDPRVVRAEVVLPDQDLRTLGETFDAVFAKEVIEHIEHWRSYLDVLRRILEPGGRLWLSTPNYGEPWLPLLERTFLEIVARHGGYSRKNIHPSQLSAKTLEHGLASVQFTDIDVRVTSFRLALVAWATAGPTR</sequence>
<dbReference type="EMBL" id="BJTG01000004">
    <property type="protein sequence ID" value="GEJ57043.1"/>
    <property type="molecule type" value="Genomic_DNA"/>
</dbReference>
<dbReference type="PANTHER" id="PTHR43464">
    <property type="entry name" value="METHYLTRANSFERASE"/>
    <property type="match status" value="1"/>
</dbReference>
<protein>
    <recommendedName>
        <fullName evidence="6">Methyltransferase type 11</fullName>
    </recommendedName>
</protein>
<dbReference type="SUPFAM" id="SSF53335">
    <property type="entry name" value="S-adenosyl-L-methionine-dependent methyltransferases"/>
    <property type="match status" value="1"/>
</dbReference>
<reference evidence="5" key="1">
    <citation type="journal article" date="2020" name="Appl. Environ. Microbiol.">
        <title>Diazotrophic Anaeromyxobacter Isolates from Soils.</title>
        <authorList>
            <person name="Masuda Y."/>
            <person name="Yamanaka H."/>
            <person name="Xu Z.X."/>
            <person name="Shiratori Y."/>
            <person name="Aono T."/>
            <person name="Amachi S."/>
            <person name="Senoo K."/>
            <person name="Itoh H."/>
        </authorList>
    </citation>
    <scope>NUCLEOTIDE SEQUENCE [LARGE SCALE GENOMIC DNA]</scope>
    <source>
        <strain evidence="5">R267</strain>
    </source>
</reference>
<proteinExistence type="predicted"/>
<name>A0A7I9VKV5_9BACT</name>
<dbReference type="GO" id="GO:0008168">
    <property type="term" value="F:methyltransferase activity"/>
    <property type="evidence" value="ECO:0007669"/>
    <property type="project" value="UniProtKB-KW"/>
</dbReference>
<evidence type="ECO:0008006" key="6">
    <source>
        <dbReference type="Google" id="ProtNLM"/>
    </source>
</evidence>
<evidence type="ECO:0000313" key="4">
    <source>
        <dbReference type="EMBL" id="GEJ57043.1"/>
    </source>
</evidence>
<keyword evidence="3" id="KW-0949">S-adenosyl-L-methionine</keyword>
<dbReference type="Proteomes" id="UP000503640">
    <property type="component" value="Unassembled WGS sequence"/>
</dbReference>
<dbReference type="RefSeq" id="WP_176064538.1">
    <property type="nucleotide sequence ID" value="NZ_BJTG01000004.1"/>
</dbReference>
<dbReference type="Pfam" id="PF13489">
    <property type="entry name" value="Methyltransf_23"/>
    <property type="match status" value="1"/>
</dbReference>
<evidence type="ECO:0000313" key="5">
    <source>
        <dbReference type="Proteomes" id="UP000503640"/>
    </source>
</evidence>
<keyword evidence="2" id="KW-0808">Transferase</keyword>
<keyword evidence="5" id="KW-1185">Reference proteome</keyword>
<dbReference type="CDD" id="cd02440">
    <property type="entry name" value="AdoMet_MTases"/>
    <property type="match status" value="1"/>
</dbReference>
<dbReference type="PANTHER" id="PTHR43464:SF19">
    <property type="entry name" value="UBIQUINONE BIOSYNTHESIS O-METHYLTRANSFERASE, MITOCHONDRIAL"/>
    <property type="match status" value="1"/>
</dbReference>
<comment type="caution">
    <text evidence="4">The sequence shown here is derived from an EMBL/GenBank/DDBJ whole genome shotgun (WGS) entry which is preliminary data.</text>
</comment>
<accession>A0A7I9VKV5</accession>
<dbReference type="Gene3D" id="3.40.50.150">
    <property type="entry name" value="Vaccinia Virus protein VP39"/>
    <property type="match status" value="1"/>
</dbReference>
<organism evidence="4 5">
    <name type="scientific">Anaeromyxobacter diazotrophicus</name>
    <dbReference type="NCBI Taxonomy" id="2590199"/>
    <lineage>
        <taxon>Bacteria</taxon>
        <taxon>Pseudomonadati</taxon>
        <taxon>Myxococcota</taxon>
        <taxon>Myxococcia</taxon>
        <taxon>Myxococcales</taxon>
        <taxon>Cystobacterineae</taxon>
        <taxon>Anaeromyxobacteraceae</taxon>
        <taxon>Anaeromyxobacter</taxon>
    </lineage>
</organism>
<evidence type="ECO:0000256" key="2">
    <source>
        <dbReference type="ARBA" id="ARBA00022679"/>
    </source>
</evidence>
<keyword evidence="1" id="KW-0489">Methyltransferase</keyword>
<dbReference type="GO" id="GO:0032259">
    <property type="term" value="P:methylation"/>
    <property type="evidence" value="ECO:0007669"/>
    <property type="project" value="UniProtKB-KW"/>
</dbReference>
<gene>
    <name evidence="4" type="ORF">AMYX_17840</name>
</gene>